<gene>
    <name evidence="5" type="ORF">AVDCRST_MAG28-545</name>
</gene>
<dbReference type="InterPro" id="IPR011006">
    <property type="entry name" value="CheY-like_superfamily"/>
</dbReference>
<keyword evidence="3" id="KW-0804">Transcription</keyword>
<reference evidence="5" key="1">
    <citation type="submission" date="2020-02" db="EMBL/GenBank/DDBJ databases">
        <authorList>
            <person name="Meier V. D."/>
        </authorList>
    </citation>
    <scope>NUCLEOTIDE SEQUENCE</scope>
    <source>
        <strain evidence="5">AVDCRST_MAG28</strain>
    </source>
</reference>
<dbReference type="SUPFAM" id="SSF52172">
    <property type="entry name" value="CheY-like"/>
    <property type="match status" value="1"/>
</dbReference>
<protein>
    <recommendedName>
        <fullName evidence="4">HTH luxR-type domain-containing protein</fullName>
    </recommendedName>
</protein>
<dbReference type="EMBL" id="CADCVE010000014">
    <property type="protein sequence ID" value="CAA9442495.1"/>
    <property type="molecule type" value="Genomic_DNA"/>
</dbReference>
<sequence>MVAGNGNGQKAGTVRQPTARYAAHNEPAGVQFVRVICPYSIVSVRLARILQKAGILYGTEPPYEDFPHCTLLCVQENDAEAFPETLAREASPEAPILVFASRNDPKLAEAALRCGARGFVHAEMPPEQLLRALEVVSKGEIAAPRGLLEYMIAEEDDSGNLDDLSTRQREIVELVAEDLSNAQIAKRLFLTESTIKQHLRGAYKILGVKNRTQAVRLVRRTG</sequence>
<dbReference type="Gene3D" id="1.10.10.10">
    <property type="entry name" value="Winged helix-like DNA-binding domain superfamily/Winged helix DNA-binding domain"/>
    <property type="match status" value="1"/>
</dbReference>
<keyword evidence="1" id="KW-0805">Transcription regulation</keyword>
<evidence type="ECO:0000256" key="1">
    <source>
        <dbReference type="ARBA" id="ARBA00023015"/>
    </source>
</evidence>
<dbReference type="PANTHER" id="PTHR44688:SF16">
    <property type="entry name" value="DNA-BINDING TRANSCRIPTIONAL ACTIVATOR DEVR_DOSR"/>
    <property type="match status" value="1"/>
</dbReference>
<dbReference type="PROSITE" id="PS50043">
    <property type="entry name" value="HTH_LUXR_2"/>
    <property type="match status" value="1"/>
</dbReference>
<dbReference type="CDD" id="cd06170">
    <property type="entry name" value="LuxR_C_like"/>
    <property type="match status" value="1"/>
</dbReference>
<proteinExistence type="predicted"/>
<dbReference type="InterPro" id="IPR000792">
    <property type="entry name" value="Tscrpt_reg_LuxR_C"/>
</dbReference>
<dbReference type="GO" id="GO:0006355">
    <property type="term" value="P:regulation of DNA-templated transcription"/>
    <property type="evidence" value="ECO:0007669"/>
    <property type="project" value="InterPro"/>
</dbReference>
<dbReference type="GO" id="GO:0003677">
    <property type="term" value="F:DNA binding"/>
    <property type="evidence" value="ECO:0007669"/>
    <property type="project" value="UniProtKB-KW"/>
</dbReference>
<evidence type="ECO:0000256" key="3">
    <source>
        <dbReference type="ARBA" id="ARBA00023163"/>
    </source>
</evidence>
<dbReference type="SUPFAM" id="SSF46894">
    <property type="entry name" value="C-terminal effector domain of the bipartite response regulators"/>
    <property type="match status" value="1"/>
</dbReference>
<evidence type="ECO:0000313" key="5">
    <source>
        <dbReference type="EMBL" id="CAA9442495.1"/>
    </source>
</evidence>
<organism evidence="5">
    <name type="scientific">uncultured Rubrobacteraceae bacterium</name>
    <dbReference type="NCBI Taxonomy" id="349277"/>
    <lineage>
        <taxon>Bacteria</taxon>
        <taxon>Bacillati</taxon>
        <taxon>Actinomycetota</taxon>
        <taxon>Rubrobacteria</taxon>
        <taxon>Rubrobacterales</taxon>
        <taxon>Rubrobacteraceae</taxon>
        <taxon>environmental samples</taxon>
    </lineage>
</organism>
<keyword evidence="2" id="KW-0238">DNA-binding</keyword>
<evidence type="ECO:0000256" key="2">
    <source>
        <dbReference type="ARBA" id="ARBA00023125"/>
    </source>
</evidence>
<feature type="domain" description="HTH luxR-type" evidence="4">
    <location>
        <begin position="157"/>
        <end position="222"/>
    </location>
</feature>
<dbReference type="AlphaFoldDB" id="A0A6J4QKE1"/>
<dbReference type="InterPro" id="IPR036388">
    <property type="entry name" value="WH-like_DNA-bd_sf"/>
</dbReference>
<name>A0A6J4QKE1_9ACTN</name>
<accession>A0A6J4QKE1</accession>
<dbReference type="Gene3D" id="3.40.50.2300">
    <property type="match status" value="1"/>
</dbReference>
<dbReference type="SMART" id="SM00421">
    <property type="entry name" value="HTH_LUXR"/>
    <property type="match status" value="1"/>
</dbReference>
<dbReference type="Pfam" id="PF00196">
    <property type="entry name" value="GerE"/>
    <property type="match status" value="1"/>
</dbReference>
<evidence type="ECO:0000259" key="4">
    <source>
        <dbReference type="PROSITE" id="PS50043"/>
    </source>
</evidence>
<dbReference type="PRINTS" id="PR00038">
    <property type="entry name" value="HTHLUXR"/>
</dbReference>
<dbReference type="InterPro" id="IPR016032">
    <property type="entry name" value="Sig_transdc_resp-reg_C-effctor"/>
</dbReference>
<dbReference type="PANTHER" id="PTHR44688">
    <property type="entry name" value="DNA-BINDING TRANSCRIPTIONAL ACTIVATOR DEVR_DOSR"/>
    <property type="match status" value="1"/>
</dbReference>